<keyword evidence="3" id="KW-0813">Transport</keyword>
<dbReference type="Gene3D" id="3.40.1110.10">
    <property type="entry name" value="Calcium-transporting ATPase, cytoplasmic domain N"/>
    <property type="match status" value="1"/>
</dbReference>
<comment type="subcellular location">
    <subcellularLocation>
        <location evidence="1">Endomembrane system</location>
        <topology evidence="1">Multi-pass membrane protein</topology>
    </subcellularLocation>
</comment>
<dbReference type="GO" id="GO:0012505">
    <property type="term" value="C:endomembrane system"/>
    <property type="evidence" value="ECO:0007669"/>
    <property type="project" value="UniProtKB-SubCell"/>
</dbReference>
<evidence type="ECO:0000256" key="3">
    <source>
        <dbReference type="ARBA" id="ARBA00022448"/>
    </source>
</evidence>
<gene>
    <name evidence="14" type="ORF">DdX_19225</name>
</gene>
<dbReference type="PANTHER" id="PTHR43294">
    <property type="entry name" value="SODIUM/POTASSIUM-TRANSPORTING ATPASE SUBUNIT ALPHA"/>
    <property type="match status" value="1"/>
</dbReference>
<evidence type="ECO:0000256" key="1">
    <source>
        <dbReference type="ARBA" id="ARBA00004127"/>
    </source>
</evidence>
<keyword evidence="9" id="KW-1278">Translocase</keyword>
<dbReference type="GO" id="GO:0036376">
    <property type="term" value="P:sodium ion export across plasma membrane"/>
    <property type="evidence" value="ECO:0007669"/>
    <property type="project" value="TreeGrafter"/>
</dbReference>
<comment type="caution">
    <text evidence="14">The sequence shown here is derived from an EMBL/GenBank/DDBJ whole genome shotgun (WGS) entry which is preliminary data.</text>
</comment>
<evidence type="ECO:0000256" key="11">
    <source>
        <dbReference type="ARBA" id="ARBA00023008"/>
    </source>
</evidence>
<dbReference type="AlphaFoldDB" id="A0AAD4MK27"/>
<keyword evidence="8" id="KW-0067">ATP-binding</keyword>
<evidence type="ECO:0000256" key="7">
    <source>
        <dbReference type="ARBA" id="ARBA00022796"/>
    </source>
</evidence>
<dbReference type="Gene3D" id="3.40.50.1000">
    <property type="entry name" value="HAD superfamily/HAD-like"/>
    <property type="match status" value="1"/>
</dbReference>
<keyword evidence="5" id="KW-0479">Metal-binding</keyword>
<reference evidence="14" key="1">
    <citation type="submission" date="2022-01" db="EMBL/GenBank/DDBJ databases">
        <title>Genome Sequence Resource for Two Populations of Ditylenchus destructor, the Migratory Endoparasitic Phytonematode.</title>
        <authorList>
            <person name="Zhang H."/>
            <person name="Lin R."/>
            <person name="Xie B."/>
        </authorList>
    </citation>
    <scope>NUCLEOTIDE SEQUENCE</scope>
    <source>
        <strain evidence="14">BazhouSP</strain>
    </source>
</reference>
<keyword evidence="7" id="KW-0187">Copper transport</keyword>
<dbReference type="GO" id="GO:0005391">
    <property type="term" value="F:P-type sodium:potassium-exchanging transporter activity"/>
    <property type="evidence" value="ECO:0007669"/>
    <property type="project" value="TreeGrafter"/>
</dbReference>
<proteinExistence type="predicted"/>
<keyword evidence="13" id="KW-0472">Membrane</keyword>
<evidence type="ECO:0000256" key="6">
    <source>
        <dbReference type="ARBA" id="ARBA00022741"/>
    </source>
</evidence>
<evidence type="ECO:0000256" key="12">
    <source>
        <dbReference type="ARBA" id="ARBA00023065"/>
    </source>
</evidence>
<sequence>MRNNTVNRGAQNTIQRRRIRMERIQGKQAVGAPSEVALIKYAEQLIDVHDFRKRYNVVFEIPFNSRRKFHLVIAKMNEVGTGQHQYLLIMKGAPEIVIQKCSTILTSDEESELTENKSNEFQQAYNTFGEHGRRVIGFAHKHFNAASTIKFNADEGNFPLNGLVFVGVCAIMDPPRDETERAVRECQEAGIKVFMVTGDHHITATAIAKQIGLIGQGEDFPDMSGNVRFCDFVKIFGHVHQ</sequence>
<keyword evidence="11" id="KW-0186">Copper</keyword>
<dbReference type="GO" id="GO:0046872">
    <property type="term" value="F:metal ion binding"/>
    <property type="evidence" value="ECO:0007669"/>
    <property type="project" value="UniProtKB-KW"/>
</dbReference>
<name>A0AAD4MK27_9BILA</name>
<keyword evidence="4" id="KW-0812">Transmembrane</keyword>
<evidence type="ECO:0000256" key="8">
    <source>
        <dbReference type="ARBA" id="ARBA00022840"/>
    </source>
</evidence>
<keyword evidence="12" id="KW-0406">Ion transport</keyword>
<dbReference type="Pfam" id="PF13246">
    <property type="entry name" value="Cation_ATPase"/>
    <property type="match status" value="1"/>
</dbReference>
<dbReference type="InterPro" id="IPR036412">
    <property type="entry name" value="HAD-like_sf"/>
</dbReference>
<dbReference type="GO" id="GO:0140581">
    <property type="term" value="F:P-type monovalent copper transporter activity"/>
    <property type="evidence" value="ECO:0007669"/>
    <property type="project" value="UniProtKB-EC"/>
</dbReference>
<evidence type="ECO:0000313" key="14">
    <source>
        <dbReference type="EMBL" id="KAI1696100.1"/>
    </source>
</evidence>
<dbReference type="InterPro" id="IPR050510">
    <property type="entry name" value="Cation_transp_ATPase_P-type"/>
</dbReference>
<organism evidence="14 15">
    <name type="scientific">Ditylenchus destructor</name>
    <dbReference type="NCBI Taxonomy" id="166010"/>
    <lineage>
        <taxon>Eukaryota</taxon>
        <taxon>Metazoa</taxon>
        <taxon>Ecdysozoa</taxon>
        <taxon>Nematoda</taxon>
        <taxon>Chromadorea</taxon>
        <taxon>Rhabditida</taxon>
        <taxon>Tylenchina</taxon>
        <taxon>Tylenchomorpha</taxon>
        <taxon>Sphaerularioidea</taxon>
        <taxon>Anguinidae</taxon>
        <taxon>Anguininae</taxon>
        <taxon>Ditylenchus</taxon>
    </lineage>
</organism>
<dbReference type="InterPro" id="IPR023299">
    <property type="entry name" value="ATPase_P-typ_cyto_dom_N"/>
</dbReference>
<dbReference type="Proteomes" id="UP001201812">
    <property type="component" value="Unassembled WGS sequence"/>
</dbReference>
<protein>
    <recommendedName>
        <fullName evidence="2">P-type Cu(+) transporter</fullName>
        <ecNumber evidence="2">7.2.2.8</ecNumber>
    </recommendedName>
</protein>
<evidence type="ECO:0000256" key="10">
    <source>
        <dbReference type="ARBA" id="ARBA00022989"/>
    </source>
</evidence>
<evidence type="ECO:0000313" key="15">
    <source>
        <dbReference type="Proteomes" id="UP001201812"/>
    </source>
</evidence>
<evidence type="ECO:0000256" key="2">
    <source>
        <dbReference type="ARBA" id="ARBA00012517"/>
    </source>
</evidence>
<dbReference type="EC" id="7.2.2.8" evidence="2"/>
<dbReference type="GO" id="GO:0006883">
    <property type="term" value="P:intracellular sodium ion homeostasis"/>
    <property type="evidence" value="ECO:0007669"/>
    <property type="project" value="TreeGrafter"/>
</dbReference>
<dbReference type="EMBL" id="JAKKPZ010000350">
    <property type="protein sequence ID" value="KAI1696100.1"/>
    <property type="molecule type" value="Genomic_DNA"/>
</dbReference>
<dbReference type="PANTHER" id="PTHR43294:SF5">
    <property type="entry name" value="CATION-TRANSPORTING P-TYPE ATPASE N-TERMINAL DOMAIN-CONTAINING PROTEIN"/>
    <property type="match status" value="1"/>
</dbReference>
<evidence type="ECO:0000256" key="9">
    <source>
        <dbReference type="ARBA" id="ARBA00022967"/>
    </source>
</evidence>
<keyword evidence="6" id="KW-0547">Nucleotide-binding</keyword>
<dbReference type="InterPro" id="IPR023214">
    <property type="entry name" value="HAD_sf"/>
</dbReference>
<dbReference type="GO" id="GO:0005886">
    <property type="term" value="C:plasma membrane"/>
    <property type="evidence" value="ECO:0007669"/>
    <property type="project" value="TreeGrafter"/>
</dbReference>
<accession>A0AAD4MK27</accession>
<evidence type="ECO:0000256" key="5">
    <source>
        <dbReference type="ARBA" id="ARBA00022723"/>
    </source>
</evidence>
<dbReference type="SUPFAM" id="SSF56784">
    <property type="entry name" value="HAD-like"/>
    <property type="match status" value="1"/>
</dbReference>
<evidence type="ECO:0000256" key="13">
    <source>
        <dbReference type="ARBA" id="ARBA00023136"/>
    </source>
</evidence>
<dbReference type="GO" id="GO:0005524">
    <property type="term" value="F:ATP binding"/>
    <property type="evidence" value="ECO:0007669"/>
    <property type="project" value="UniProtKB-KW"/>
</dbReference>
<keyword evidence="10" id="KW-1133">Transmembrane helix</keyword>
<evidence type="ECO:0000256" key="4">
    <source>
        <dbReference type="ARBA" id="ARBA00022692"/>
    </source>
</evidence>
<dbReference type="GO" id="GO:0030007">
    <property type="term" value="P:intracellular potassium ion homeostasis"/>
    <property type="evidence" value="ECO:0007669"/>
    <property type="project" value="TreeGrafter"/>
</dbReference>
<dbReference type="SUPFAM" id="SSF81660">
    <property type="entry name" value="Metal cation-transporting ATPase, ATP-binding domain N"/>
    <property type="match status" value="1"/>
</dbReference>
<dbReference type="GO" id="GO:1902600">
    <property type="term" value="P:proton transmembrane transport"/>
    <property type="evidence" value="ECO:0007669"/>
    <property type="project" value="TreeGrafter"/>
</dbReference>
<dbReference type="FunFam" id="3.40.50.1000:FF:000144">
    <property type="entry name" value="copper-transporting ATPase 1 isoform X2"/>
    <property type="match status" value="1"/>
</dbReference>
<keyword evidence="15" id="KW-1185">Reference proteome</keyword>
<dbReference type="GO" id="GO:1990573">
    <property type="term" value="P:potassium ion import across plasma membrane"/>
    <property type="evidence" value="ECO:0007669"/>
    <property type="project" value="TreeGrafter"/>
</dbReference>